<dbReference type="Proteomes" id="UP001154272">
    <property type="component" value="Unassembled WGS sequence"/>
</dbReference>
<evidence type="ECO:0000256" key="3">
    <source>
        <dbReference type="ARBA" id="ARBA00022475"/>
    </source>
</evidence>
<keyword evidence="2" id="KW-0813">Transport</keyword>
<feature type="transmembrane region" description="Helical" evidence="7">
    <location>
        <begin position="84"/>
        <end position="104"/>
    </location>
</feature>
<dbReference type="PANTHER" id="PTHR30509">
    <property type="entry name" value="P-HYDROXYBENZOIC ACID EFFLUX PUMP SUBUNIT-RELATED"/>
    <property type="match status" value="1"/>
</dbReference>
<feature type="transmembrane region" description="Helical" evidence="7">
    <location>
        <begin position="35"/>
        <end position="56"/>
    </location>
</feature>
<evidence type="ECO:0000256" key="1">
    <source>
        <dbReference type="ARBA" id="ARBA00004651"/>
    </source>
</evidence>
<feature type="transmembrane region" description="Helical" evidence="7">
    <location>
        <begin position="110"/>
        <end position="128"/>
    </location>
</feature>
<dbReference type="EMBL" id="CAMXCH010000001">
    <property type="protein sequence ID" value="CAI3931154.1"/>
    <property type="molecule type" value="Genomic_DNA"/>
</dbReference>
<feature type="transmembrane region" description="Helical" evidence="7">
    <location>
        <begin position="159"/>
        <end position="184"/>
    </location>
</feature>
<feature type="transmembrane region" description="Helical" evidence="7">
    <location>
        <begin position="457"/>
        <end position="474"/>
    </location>
</feature>
<protein>
    <submittedName>
        <fullName evidence="8">Uncharacterized membrane protein YccC (YccC)</fullName>
    </submittedName>
</protein>
<keyword evidence="9" id="KW-1185">Reference proteome</keyword>
<evidence type="ECO:0000256" key="5">
    <source>
        <dbReference type="ARBA" id="ARBA00022989"/>
    </source>
</evidence>
<comment type="subcellular location">
    <subcellularLocation>
        <location evidence="1">Cell membrane</location>
        <topology evidence="1">Multi-pass membrane protein</topology>
    </subcellularLocation>
</comment>
<keyword evidence="4 7" id="KW-0812">Transmembrane</keyword>
<keyword evidence="5 7" id="KW-1133">Transmembrane helix</keyword>
<organism evidence="8 9">
    <name type="scientific">Commensalibacter papalotli</name>
    <name type="common">ex Botero et al. 2024</name>
    <dbReference type="NCBI Taxonomy" id="2972766"/>
    <lineage>
        <taxon>Bacteria</taxon>
        <taxon>Pseudomonadati</taxon>
        <taxon>Pseudomonadota</taxon>
        <taxon>Alphaproteobacteria</taxon>
        <taxon>Acetobacterales</taxon>
        <taxon>Acetobacteraceae</taxon>
    </lineage>
</organism>
<accession>A0ABN8W3W2</accession>
<dbReference type="InterPro" id="IPR006726">
    <property type="entry name" value="PHBA_efflux_AaeB/fusaric-R"/>
</dbReference>
<evidence type="ECO:0000313" key="8">
    <source>
        <dbReference type="EMBL" id="CAI3931154.1"/>
    </source>
</evidence>
<reference evidence="8" key="1">
    <citation type="submission" date="2022-10" db="EMBL/GenBank/DDBJ databases">
        <authorList>
            <person name="Botero Cardona J."/>
        </authorList>
    </citation>
    <scope>NUCLEOTIDE SEQUENCE</scope>
    <source>
        <strain evidence="8">R-83534</strain>
    </source>
</reference>
<feature type="transmembrane region" description="Helical" evidence="7">
    <location>
        <begin position="481"/>
        <end position="499"/>
    </location>
</feature>
<evidence type="ECO:0000313" key="9">
    <source>
        <dbReference type="Proteomes" id="UP001154272"/>
    </source>
</evidence>
<evidence type="ECO:0000256" key="7">
    <source>
        <dbReference type="SAM" id="Phobius"/>
    </source>
</evidence>
<dbReference type="Pfam" id="PF04632">
    <property type="entry name" value="FUSC"/>
    <property type="match status" value="1"/>
</dbReference>
<evidence type="ECO:0000256" key="4">
    <source>
        <dbReference type="ARBA" id="ARBA00022692"/>
    </source>
</evidence>
<gene>
    <name evidence="8" type="ORF">R83534S58_LOCUS542</name>
</gene>
<feature type="transmembrane region" description="Helical" evidence="7">
    <location>
        <begin position="609"/>
        <end position="627"/>
    </location>
</feature>
<dbReference type="PANTHER" id="PTHR30509:SF9">
    <property type="entry name" value="MULTIDRUG RESISTANCE PROTEIN MDTO"/>
    <property type="match status" value="1"/>
</dbReference>
<comment type="caution">
    <text evidence="8">The sequence shown here is derived from an EMBL/GenBank/DDBJ whole genome shotgun (WGS) entry which is preliminary data.</text>
</comment>
<name>A0ABN8W3W2_9PROT</name>
<keyword evidence="3" id="KW-1003">Cell membrane</keyword>
<evidence type="ECO:0000256" key="6">
    <source>
        <dbReference type="ARBA" id="ARBA00023136"/>
    </source>
</evidence>
<proteinExistence type="predicted"/>
<feature type="transmembrane region" description="Helical" evidence="7">
    <location>
        <begin position="135"/>
        <end position="153"/>
    </location>
</feature>
<sequence>MASFQPVTSWMEKHLLLRKDFIKSFEWIYAPSSSAFLFALRTTIASFLALAIALWLQMDSPKWAPMTVWVCARNTSRGETISKAYWRAVGTVFGVIAAIFFVAVFPQQAWLFDLTVSLFVAICVWFGTCMQSFKAYAMVLAGYTCAIIAFGSVNNPDGIFMLAMSRGTYILLGVFADSFVGRIFDFNLDSNARKELNDNLLFAIKGTLHSISKMISGDEKAIVSSQELFTSIVNFNNLIEFRQIEMNGHDHTGDHAHAALFSVTAVLSRGMGLATQMSHFKNLTHDFEKFIPFVQDRLDKLINRIEQEQDFKHEQRRLNKLRWECRQYITDSFYEKKYSGSIEDYEKYKEAIFNDRILFRTLSELLGELQVTLDEYYKSTHPISNDHFKFHVNPPLNYDLAWKNGIRTLMAMLAACIMWYITGWDKGGTTVALVGMGCARFCLFENPSAVTWGWLKGSLWALFVGWTLTFYFIPSVTSIEMLCAVLFIPTMIGGLGIAYPKTLGVSASYASYLPYMIGLDNGVRLDEISFFNNSLSLFMGIIFSIVSFKIFYPYSPLKTRLHMRQTLLKRLRSLPTALKRNPRIWLFQTTELLVTMMRQLNTTQNTKVVQAYHFGALAVMMIGLNILRLRSMIAQDIVTDDIKILLKIVLRRITRFNMHGSYGRTVVMAHNVIRRLRKREKTEKNLAVRMEMIAAISCLTIIADSLEKNASFLDVNHYFLLNEKWD</sequence>
<feature type="transmembrane region" description="Helical" evidence="7">
    <location>
        <begin position="405"/>
        <end position="422"/>
    </location>
</feature>
<keyword evidence="6 7" id="KW-0472">Membrane</keyword>
<evidence type="ECO:0000256" key="2">
    <source>
        <dbReference type="ARBA" id="ARBA00022448"/>
    </source>
</evidence>
<feature type="transmembrane region" description="Helical" evidence="7">
    <location>
        <begin position="535"/>
        <end position="554"/>
    </location>
</feature>
<dbReference type="RefSeq" id="WP_034337991.1">
    <property type="nucleotide sequence ID" value="NZ_CAMXCH010000001.1"/>
</dbReference>